<protein>
    <submittedName>
        <fullName evidence="2">Reverse transcriptase N-terminal domain-containing protein</fullName>
    </submittedName>
</protein>
<feature type="domain" description="Reverse transcriptase N-terminal" evidence="1">
    <location>
        <begin position="13"/>
        <end position="87"/>
    </location>
</feature>
<accession>A0A9X7VYG8</accession>
<dbReference type="Proteomes" id="UP000663505">
    <property type="component" value="Chromosome"/>
</dbReference>
<keyword evidence="2" id="KW-0808">Transferase</keyword>
<sequence>MKPERLTAASKLWREVNWQEIERHVLRLQRQLVNAVEQGKRRVVRHIKWLIRTSYHVKLLAVPHVTQKNRGRRTADVDGDMYTTQKECKNCAN</sequence>
<organism evidence="2 3">
    <name type="scientific">Alicyclobacillus mengziensis</name>
    <dbReference type="NCBI Taxonomy" id="2931921"/>
    <lineage>
        <taxon>Bacteria</taxon>
        <taxon>Bacillati</taxon>
        <taxon>Bacillota</taxon>
        <taxon>Bacilli</taxon>
        <taxon>Bacillales</taxon>
        <taxon>Alicyclobacillaceae</taxon>
        <taxon>Alicyclobacillus</taxon>
    </lineage>
</organism>
<dbReference type="AlphaFoldDB" id="A0A9X7VYG8"/>
<dbReference type="InterPro" id="IPR025960">
    <property type="entry name" value="RVT_N"/>
</dbReference>
<keyword evidence="2" id="KW-0548">Nucleotidyltransferase</keyword>
<keyword evidence="2" id="KW-0695">RNA-directed DNA polymerase</keyword>
<keyword evidence="3" id="KW-1185">Reference proteome</keyword>
<dbReference type="KEGG" id="afx:JZ786_23830"/>
<gene>
    <name evidence="2" type="ORF">JZ786_23830</name>
</gene>
<reference evidence="2 3" key="1">
    <citation type="submission" date="2021-02" db="EMBL/GenBank/DDBJ databases">
        <title>Alicyclobacillus curvatus sp. nov. and Alicyclobacillus mengziensis sp. nov., two acidophilic bacteria isolated from acid mine drainage.</title>
        <authorList>
            <person name="Huang Y."/>
        </authorList>
    </citation>
    <scope>NUCLEOTIDE SEQUENCE [LARGE SCALE GENOMIC DNA]</scope>
    <source>
        <strain evidence="2 3">S30H14</strain>
    </source>
</reference>
<evidence type="ECO:0000259" key="1">
    <source>
        <dbReference type="Pfam" id="PF13655"/>
    </source>
</evidence>
<name>A0A9X7VYG8_9BACL</name>
<evidence type="ECO:0000313" key="2">
    <source>
        <dbReference type="EMBL" id="QSO47379.1"/>
    </source>
</evidence>
<dbReference type="GO" id="GO:0003964">
    <property type="term" value="F:RNA-directed DNA polymerase activity"/>
    <property type="evidence" value="ECO:0007669"/>
    <property type="project" value="UniProtKB-KW"/>
</dbReference>
<proteinExistence type="predicted"/>
<evidence type="ECO:0000313" key="3">
    <source>
        <dbReference type="Proteomes" id="UP000663505"/>
    </source>
</evidence>
<dbReference type="Pfam" id="PF13655">
    <property type="entry name" value="RVT_N"/>
    <property type="match status" value="1"/>
</dbReference>
<dbReference type="EMBL" id="CP071182">
    <property type="protein sequence ID" value="QSO47379.1"/>
    <property type="molecule type" value="Genomic_DNA"/>
</dbReference>